<keyword evidence="1 2" id="KW-0862">Zinc</keyword>
<dbReference type="Gene3D" id="3.40.390.10">
    <property type="entry name" value="Collagenase (Catalytic Domain)"/>
    <property type="match status" value="1"/>
</dbReference>
<dbReference type="GO" id="GO:0004222">
    <property type="term" value="F:metalloendopeptidase activity"/>
    <property type="evidence" value="ECO:0007669"/>
    <property type="project" value="UniProtKB-UniRule"/>
</dbReference>
<proteinExistence type="predicted"/>
<evidence type="ECO:0000313" key="5">
    <source>
        <dbReference type="WBParaSite" id="nRc.2.0.1.t26636-RA"/>
    </source>
</evidence>
<sequence length="92" mass="10845">FARSSHSSQTCIQQFRDDFIKKFVKVGVIAHEVAHALGFWHETSRNDRNKHVEVLLNNIDPHNWEQFYEDNIDEIDNHDVPYDFGSIMHYSG</sequence>
<feature type="domain" description="Peptidase M12A" evidence="3">
    <location>
        <begin position="1"/>
        <end position="92"/>
    </location>
</feature>
<feature type="binding site" evidence="1">
    <location>
        <position position="35"/>
    </location>
    <ligand>
        <name>Zn(2+)</name>
        <dbReference type="ChEBI" id="CHEBI:29105"/>
        <note>catalytic</note>
    </ligand>
</feature>
<comment type="cofactor">
    <cofactor evidence="1 2">
        <name>Zn(2+)</name>
        <dbReference type="ChEBI" id="CHEBI:29105"/>
    </cofactor>
    <text evidence="1 2">Binds 1 zinc ion per subunit.</text>
</comment>
<feature type="binding site" evidence="1">
    <location>
        <position position="41"/>
    </location>
    <ligand>
        <name>Zn(2+)</name>
        <dbReference type="ChEBI" id="CHEBI:29105"/>
        <note>catalytic</note>
    </ligand>
</feature>
<dbReference type="InterPro" id="IPR024079">
    <property type="entry name" value="MetalloPept_cat_dom_sf"/>
</dbReference>
<dbReference type="WBParaSite" id="nRc.2.0.1.t26636-RA">
    <property type="protein sequence ID" value="nRc.2.0.1.t26636-RA"/>
    <property type="gene ID" value="nRc.2.0.1.g26636"/>
</dbReference>
<protein>
    <recommendedName>
        <fullName evidence="2">Metalloendopeptidase</fullName>
        <ecNumber evidence="2">3.4.24.-</ecNumber>
    </recommendedName>
</protein>
<name>A0A915JKS3_ROMCU</name>
<dbReference type="Pfam" id="PF01400">
    <property type="entry name" value="Astacin"/>
    <property type="match status" value="1"/>
</dbReference>
<keyword evidence="1 2" id="KW-0378">Hydrolase</keyword>
<dbReference type="GO" id="GO:0008270">
    <property type="term" value="F:zinc ion binding"/>
    <property type="evidence" value="ECO:0007669"/>
    <property type="project" value="UniProtKB-UniRule"/>
</dbReference>
<dbReference type="EC" id="3.4.24.-" evidence="2"/>
<dbReference type="GO" id="GO:0006508">
    <property type="term" value="P:proteolysis"/>
    <property type="evidence" value="ECO:0007669"/>
    <property type="project" value="UniProtKB-KW"/>
</dbReference>
<dbReference type="PANTHER" id="PTHR10127">
    <property type="entry name" value="DISCOIDIN, CUB, EGF, LAMININ , AND ZINC METALLOPROTEASE DOMAIN CONTAINING"/>
    <property type="match status" value="1"/>
</dbReference>
<keyword evidence="1 2" id="KW-0479">Metal-binding</keyword>
<evidence type="ECO:0000256" key="2">
    <source>
        <dbReference type="RuleBase" id="RU361183"/>
    </source>
</evidence>
<keyword evidence="1 2" id="KW-0482">Metalloprotease</keyword>
<dbReference type="SUPFAM" id="SSF55486">
    <property type="entry name" value="Metalloproteases ('zincins'), catalytic domain"/>
    <property type="match status" value="1"/>
</dbReference>
<accession>A0A915JKS3</accession>
<dbReference type="Proteomes" id="UP000887565">
    <property type="component" value="Unplaced"/>
</dbReference>
<keyword evidence="1 2" id="KW-0645">Protease</keyword>
<dbReference type="PROSITE" id="PS51864">
    <property type="entry name" value="ASTACIN"/>
    <property type="match status" value="1"/>
</dbReference>
<dbReference type="PRINTS" id="PR00480">
    <property type="entry name" value="ASTACIN"/>
</dbReference>
<reference evidence="5" key="1">
    <citation type="submission" date="2022-11" db="UniProtKB">
        <authorList>
            <consortium name="WormBaseParasite"/>
        </authorList>
    </citation>
    <scope>IDENTIFICATION</scope>
</reference>
<organism evidence="4 5">
    <name type="scientific">Romanomermis culicivorax</name>
    <name type="common">Nematode worm</name>
    <dbReference type="NCBI Taxonomy" id="13658"/>
    <lineage>
        <taxon>Eukaryota</taxon>
        <taxon>Metazoa</taxon>
        <taxon>Ecdysozoa</taxon>
        <taxon>Nematoda</taxon>
        <taxon>Enoplea</taxon>
        <taxon>Dorylaimia</taxon>
        <taxon>Mermithida</taxon>
        <taxon>Mermithoidea</taxon>
        <taxon>Mermithidae</taxon>
        <taxon>Romanomermis</taxon>
    </lineage>
</organism>
<comment type="caution">
    <text evidence="1">Lacks conserved residue(s) required for the propagation of feature annotation.</text>
</comment>
<dbReference type="InterPro" id="IPR001506">
    <property type="entry name" value="Peptidase_M12A"/>
</dbReference>
<keyword evidence="4" id="KW-1185">Reference proteome</keyword>
<evidence type="ECO:0000256" key="1">
    <source>
        <dbReference type="PROSITE-ProRule" id="PRU01211"/>
    </source>
</evidence>
<dbReference type="PANTHER" id="PTHR10127:SF813">
    <property type="entry name" value="ZINC METALLOPROTEINASE DPY-31"/>
    <property type="match status" value="1"/>
</dbReference>
<feature type="binding site" evidence="1">
    <location>
        <position position="31"/>
    </location>
    <ligand>
        <name>Zn(2+)</name>
        <dbReference type="ChEBI" id="CHEBI:29105"/>
        <note>catalytic</note>
    </ligand>
</feature>
<dbReference type="OMA" id="WHETSRN"/>
<evidence type="ECO:0000259" key="3">
    <source>
        <dbReference type="PROSITE" id="PS51864"/>
    </source>
</evidence>
<feature type="active site" evidence="1">
    <location>
        <position position="32"/>
    </location>
</feature>
<dbReference type="AlphaFoldDB" id="A0A915JKS3"/>
<evidence type="ECO:0000313" key="4">
    <source>
        <dbReference type="Proteomes" id="UP000887565"/>
    </source>
</evidence>